<protein>
    <submittedName>
        <fullName evidence="1">Uncharacterized protein</fullName>
    </submittedName>
</protein>
<reference evidence="2" key="1">
    <citation type="submission" date="2016-01" db="EMBL/GenBank/DDBJ databases">
        <authorList>
            <person name="Mitreva M."/>
            <person name="Pepin K.H."/>
            <person name="Mihindukulasuriya K.A."/>
            <person name="Fulton R."/>
            <person name="Fronick C."/>
            <person name="O'Laughlin M."/>
            <person name="Miner T."/>
            <person name="Herter B."/>
            <person name="Rosa B.A."/>
            <person name="Cordes M."/>
            <person name="Tomlinson C."/>
            <person name="Wollam A."/>
            <person name="Palsikar V.B."/>
            <person name="Mardis E.R."/>
            <person name="Wilson R.K."/>
        </authorList>
    </citation>
    <scope>NUCLEOTIDE SEQUENCE [LARGE SCALE GENOMIC DNA]</scope>
    <source>
        <strain evidence="2">MJR7716</strain>
    </source>
</reference>
<sequence length="44" mass="5210">MIIRELYSNFVANIIVSFRKTNKKSKKSEEFTKKSSTYPTFYAL</sequence>
<dbReference type="EMBL" id="LRQG01000051">
    <property type="protein sequence ID" value="KXA41504.1"/>
    <property type="molecule type" value="Genomic_DNA"/>
</dbReference>
<accession>A0A133QF43</accession>
<dbReference type="Proteomes" id="UP000070533">
    <property type="component" value="Unassembled WGS sequence"/>
</dbReference>
<name>A0A133QF43_9BACT</name>
<gene>
    <name evidence="1" type="ORF">HMPREF3226_00841</name>
</gene>
<evidence type="ECO:0000313" key="1">
    <source>
        <dbReference type="EMBL" id="KXA41504.1"/>
    </source>
</evidence>
<keyword evidence="2" id="KW-1185">Reference proteome</keyword>
<comment type="caution">
    <text evidence="1">The sequence shown here is derived from an EMBL/GenBank/DDBJ whole genome shotgun (WGS) entry which is preliminary data.</text>
</comment>
<organism evidence="1 2">
    <name type="scientific">Prevotella corporis</name>
    <dbReference type="NCBI Taxonomy" id="28128"/>
    <lineage>
        <taxon>Bacteria</taxon>
        <taxon>Pseudomonadati</taxon>
        <taxon>Bacteroidota</taxon>
        <taxon>Bacteroidia</taxon>
        <taxon>Bacteroidales</taxon>
        <taxon>Prevotellaceae</taxon>
        <taxon>Prevotella</taxon>
    </lineage>
</organism>
<proteinExistence type="predicted"/>
<dbReference type="AlphaFoldDB" id="A0A133QF43"/>
<dbReference type="STRING" id="28128.HMPREF3226_00841"/>
<evidence type="ECO:0000313" key="2">
    <source>
        <dbReference type="Proteomes" id="UP000070533"/>
    </source>
</evidence>